<feature type="domain" description="Alcohol dehydrogenase-like N-terminal" evidence="2">
    <location>
        <begin position="34"/>
        <end position="130"/>
    </location>
</feature>
<name>A0A9D1WTT0_9FIRM</name>
<evidence type="ECO:0000313" key="4">
    <source>
        <dbReference type="Proteomes" id="UP000886721"/>
    </source>
</evidence>
<dbReference type="InterPro" id="IPR036291">
    <property type="entry name" value="NAD(P)-bd_dom_sf"/>
</dbReference>
<proteinExistence type="predicted"/>
<dbReference type="InterPro" id="IPR050129">
    <property type="entry name" value="Zn_alcohol_dh"/>
</dbReference>
<sequence>MREKNSVWYYFGGGMESFGVHDKAVEKELPDPKDDEVLARVDAVAICASDIKMIQMGNEYPLFKNRNFKEDPAVLGHELSLTIEKVGKNLKGRWKKGMRVGIQPDVYMNGDRYCIGVNVPGGMQKYIMLEKPIFYSDQGESIFEIDKNLSYATVAQLEPNACVEAAYGKWGREDFSWNGSLLIYVGKDGDDAFILDKNLEHKKIFMISEGEITKKYPENTIKIEMKDIHRVAPDGYNDILVLGNIESEQLKEIVGNMNNDCVFCWLPSSRSDQIVEVDIAKVHYGKVNWLGSDTKRLSDAFKKERQRHDLKENGRMLIMGGAGAMGRIHTARAIMNEKGPRQIVVAARSMRRLETLMDNFHKMAIQKGKKLQIISTNEHNWKEEMWHLCNREGFDDVVISAPGTEVVNNAVPFLRKDGMIVLFSGTKYGSYANLPLGYVASFGARINASSGSSVENEKAVLNKIENNQCDLNMNVMAIAGFNSIKKAILEVKKGRYPGKVIIYPQIDDLPIVEIEEIREFDKALYKALVQGEWSKQAERVLYIKYGKEDKCHE</sequence>
<dbReference type="PANTHER" id="PTHR43401">
    <property type="entry name" value="L-THREONINE 3-DEHYDROGENASE"/>
    <property type="match status" value="1"/>
</dbReference>
<dbReference type="GO" id="GO:0016491">
    <property type="term" value="F:oxidoreductase activity"/>
    <property type="evidence" value="ECO:0007669"/>
    <property type="project" value="UniProtKB-KW"/>
</dbReference>
<dbReference type="Proteomes" id="UP000886721">
    <property type="component" value="Unassembled WGS sequence"/>
</dbReference>
<gene>
    <name evidence="3" type="ORF">H9735_02555</name>
</gene>
<dbReference type="InterPro" id="IPR013154">
    <property type="entry name" value="ADH-like_N"/>
</dbReference>
<dbReference type="Gene3D" id="3.40.50.720">
    <property type="entry name" value="NAD(P)-binding Rossmann-like Domain"/>
    <property type="match status" value="1"/>
</dbReference>
<evidence type="ECO:0000259" key="2">
    <source>
        <dbReference type="Pfam" id="PF08240"/>
    </source>
</evidence>
<reference evidence="3" key="1">
    <citation type="journal article" date="2021" name="PeerJ">
        <title>Extensive microbial diversity within the chicken gut microbiome revealed by metagenomics and culture.</title>
        <authorList>
            <person name="Gilroy R."/>
            <person name="Ravi A."/>
            <person name="Getino M."/>
            <person name="Pursley I."/>
            <person name="Horton D.L."/>
            <person name="Alikhan N.F."/>
            <person name="Baker D."/>
            <person name="Gharbi K."/>
            <person name="Hall N."/>
            <person name="Watson M."/>
            <person name="Adriaenssens E.M."/>
            <person name="Foster-Nyarko E."/>
            <person name="Jarju S."/>
            <person name="Secka A."/>
            <person name="Antonio M."/>
            <person name="Oren A."/>
            <person name="Chaudhuri R.R."/>
            <person name="La Ragione R."/>
            <person name="Hildebrand F."/>
            <person name="Pallen M.J."/>
        </authorList>
    </citation>
    <scope>NUCLEOTIDE SEQUENCE</scope>
    <source>
        <strain evidence="3">CHK191-13928</strain>
    </source>
</reference>
<accession>A0A9D1WTT0</accession>
<evidence type="ECO:0000256" key="1">
    <source>
        <dbReference type="ARBA" id="ARBA00023002"/>
    </source>
</evidence>
<dbReference type="SUPFAM" id="SSF51735">
    <property type="entry name" value="NAD(P)-binding Rossmann-fold domains"/>
    <property type="match status" value="1"/>
</dbReference>
<organism evidence="3 4">
    <name type="scientific">Candidatus Anaerostipes excrementavium</name>
    <dbReference type="NCBI Taxonomy" id="2838463"/>
    <lineage>
        <taxon>Bacteria</taxon>
        <taxon>Bacillati</taxon>
        <taxon>Bacillota</taxon>
        <taxon>Clostridia</taxon>
        <taxon>Lachnospirales</taxon>
        <taxon>Lachnospiraceae</taxon>
        <taxon>Anaerostipes</taxon>
    </lineage>
</organism>
<dbReference type="SUPFAM" id="SSF50129">
    <property type="entry name" value="GroES-like"/>
    <property type="match status" value="1"/>
</dbReference>
<reference evidence="3" key="2">
    <citation type="submission" date="2021-04" db="EMBL/GenBank/DDBJ databases">
        <authorList>
            <person name="Gilroy R."/>
        </authorList>
    </citation>
    <scope>NUCLEOTIDE SEQUENCE</scope>
    <source>
        <strain evidence="3">CHK191-13928</strain>
    </source>
</reference>
<dbReference type="PANTHER" id="PTHR43401:SF2">
    <property type="entry name" value="L-THREONINE 3-DEHYDROGENASE"/>
    <property type="match status" value="1"/>
</dbReference>
<comment type="caution">
    <text evidence="3">The sequence shown here is derived from an EMBL/GenBank/DDBJ whole genome shotgun (WGS) entry which is preliminary data.</text>
</comment>
<dbReference type="AlphaFoldDB" id="A0A9D1WTT0"/>
<dbReference type="Pfam" id="PF08240">
    <property type="entry name" value="ADH_N"/>
    <property type="match status" value="1"/>
</dbReference>
<dbReference type="InterPro" id="IPR011032">
    <property type="entry name" value="GroES-like_sf"/>
</dbReference>
<keyword evidence="1" id="KW-0560">Oxidoreductase</keyword>
<dbReference type="Gene3D" id="3.90.180.10">
    <property type="entry name" value="Medium-chain alcohol dehydrogenases, catalytic domain"/>
    <property type="match status" value="1"/>
</dbReference>
<protein>
    <submittedName>
        <fullName evidence="3">Alcohol dehydrogenase catalytic domain-containing protein</fullName>
    </submittedName>
</protein>
<evidence type="ECO:0000313" key="3">
    <source>
        <dbReference type="EMBL" id="HIX66993.1"/>
    </source>
</evidence>
<dbReference type="EMBL" id="DXEM01000007">
    <property type="protein sequence ID" value="HIX66993.1"/>
    <property type="molecule type" value="Genomic_DNA"/>
</dbReference>